<accession>A0A5M3W8J7</accession>
<dbReference type="Proteomes" id="UP000334990">
    <property type="component" value="Unassembled WGS sequence"/>
</dbReference>
<evidence type="ECO:0000313" key="2">
    <source>
        <dbReference type="Proteomes" id="UP000334990"/>
    </source>
</evidence>
<organism evidence="1 2">
    <name type="scientific">Acrocarpospora corrugata</name>
    <dbReference type="NCBI Taxonomy" id="35763"/>
    <lineage>
        <taxon>Bacteria</taxon>
        <taxon>Bacillati</taxon>
        <taxon>Actinomycetota</taxon>
        <taxon>Actinomycetes</taxon>
        <taxon>Streptosporangiales</taxon>
        <taxon>Streptosporangiaceae</taxon>
        <taxon>Acrocarpospora</taxon>
    </lineage>
</organism>
<reference evidence="1 2" key="1">
    <citation type="submission" date="2019-10" db="EMBL/GenBank/DDBJ databases">
        <title>Whole genome shotgun sequence of Acrocarpospora corrugata NBRC 13972.</title>
        <authorList>
            <person name="Ichikawa N."/>
            <person name="Kimura A."/>
            <person name="Kitahashi Y."/>
            <person name="Komaki H."/>
            <person name="Oguchi A."/>
        </authorList>
    </citation>
    <scope>NUCLEOTIDE SEQUENCE [LARGE SCALE GENOMIC DNA]</scope>
    <source>
        <strain evidence="1 2">NBRC 13972</strain>
    </source>
</reference>
<keyword evidence="2" id="KW-1185">Reference proteome</keyword>
<gene>
    <name evidence="1" type="ORF">Acor_74650</name>
</gene>
<comment type="caution">
    <text evidence="1">The sequence shown here is derived from an EMBL/GenBank/DDBJ whole genome shotgun (WGS) entry which is preliminary data.</text>
</comment>
<proteinExistence type="predicted"/>
<evidence type="ECO:0000313" key="1">
    <source>
        <dbReference type="EMBL" id="GES05397.1"/>
    </source>
</evidence>
<dbReference type="AlphaFoldDB" id="A0A5M3W8J7"/>
<protein>
    <submittedName>
        <fullName evidence="1">Uncharacterized protein</fullName>
    </submittedName>
</protein>
<dbReference type="EMBL" id="BLAD01000099">
    <property type="protein sequence ID" value="GES05397.1"/>
    <property type="molecule type" value="Genomic_DNA"/>
</dbReference>
<dbReference type="RefSeq" id="WP_155341407.1">
    <property type="nucleotide sequence ID" value="NZ_BAAABN010000022.1"/>
</dbReference>
<name>A0A5M3W8J7_9ACTN</name>
<sequence length="52" mass="6344">MLIRHSEALDTADDQFHPEFVERDWDDDAFYDYYRDAYETFLDAMPTEPYDT</sequence>